<name>A0A0B7AJW8_9EUPU</name>
<sequence>SCSTCRCPMVPCLWTCHIIADGVSCTDTVGYSCNNSVFFVALKKKKKQFSYMWYMVFNQYISMTNSTPHPSGYLGPDQGCKE</sequence>
<accession>A0A0B7AJW8</accession>
<protein>
    <submittedName>
        <fullName evidence="1">Uncharacterized protein</fullName>
    </submittedName>
</protein>
<dbReference type="EMBL" id="HACG01033456">
    <property type="protein sequence ID" value="CEK80321.1"/>
    <property type="molecule type" value="Transcribed_RNA"/>
</dbReference>
<proteinExistence type="predicted"/>
<organism evidence="1">
    <name type="scientific">Arion vulgaris</name>
    <dbReference type="NCBI Taxonomy" id="1028688"/>
    <lineage>
        <taxon>Eukaryota</taxon>
        <taxon>Metazoa</taxon>
        <taxon>Spiralia</taxon>
        <taxon>Lophotrochozoa</taxon>
        <taxon>Mollusca</taxon>
        <taxon>Gastropoda</taxon>
        <taxon>Heterobranchia</taxon>
        <taxon>Euthyneura</taxon>
        <taxon>Panpulmonata</taxon>
        <taxon>Eupulmonata</taxon>
        <taxon>Stylommatophora</taxon>
        <taxon>Helicina</taxon>
        <taxon>Arionoidea</taxon>
        <taxon>Arionidae</taxon>
        <taxon>Arion</taxon>
    </lineage>
</organism>
<evidence type="ECO:0000313" key="1">
    <source>
        <dbReference type="EMBL" id="CEK80321.1"/>
    </source>
</evidence>
<gene>
    <name evidence="1" type="primary">ORF120324</name>
</gene>
<dbReference type="AlphaFoldDB" id="A0A0B7AJW8"/>
<reference evidence="1" key="1">
    <citation type="submission" date="2014-12" db="EMBL/GenBank/DDBJ databases">
        <title>Insight into the proteome of Arion vulgaris.</title>
        <authorList>
            <person name="Aradska J."/>
            <person name="Bulat T."/>
            <person name="Smidak R."/>
            <person name="Sarate P."/>
            <person name="Gangsoo J."/>
            <person name="Sialana F."/>
            <person name="Bilban M."/>
            <person name="Lubec G."/>
        </authorList>
    </citation>
    <scope>NUCLEOTIDE SEQUENCE</scope>
    <source>
        <tissue evidence="1">Skin</tissue>
    </source>
</reference>
<feature type="non-terminal residue" evidence="1">
    <location>
        <position position="1"/>
    </location>
</feature>